<name>A0A835HMP7_9MAGN</name>
<dbReference type="InterPro" id="IPR045051">
    <property type="entry name" value="SBT"/>
</dbReference>
<evidence type="ECO:0000256" key="2">
    <source>
        <dbReference type="ARBA" id="ARBA00022729"/>
    </source>
</evidence>
<comment type="similarity">
    <text evidence="1">Belongs to the peptidase S8 family.</text>
</comment>
<dbReference type="EMBL" id="JADFTS010000006">
    <property type="protein sequence ID" value="KAF9601686.1"/>
    <property type="molecule type" value="Genomic_DNA"/>
</dbReference>
<reference evidence="3 4" key="1">
    <citation type="submission" date="2020-10" db="EMBL/GenBank/DDBJ databases">
        <title>The Coptis chinensis genome and diversification of protoberbering-type alkaloids.</title>
        <authorList>
            <person name="Wang B."/>
            <person name="Shu S."/>
            <person name="Song C."/>
            <person name="Liu Y."/>
        </authorList>
    </citation>
    <scope>NUCLEOTIDE SEQUENCE [LARGE SCALE GENOMIC DNA]</scope>
    <source>
        <strain evidence="3">HL-2020</strain>
        <tissue evidence="3">Leaf</tissue>
    </source>
</reference>
<dbReference type="SUPFAM" id="SSF52743">
    <property type="entry name" value="Subtilisin-like"/>
    <property type="match status" value="1"/>
</dbReference>
<proteinExistence type="inferred from homology"/>
<dbReference type="Gene3D" id="3.40.50.200">
    <property type="entry name" value="Peptidase S8/S53 domain"/>
    <property type="match status" value="1"/>
</dbReference>
<comment type="caution">
    <text evidence="3">The sequence shown here is derived from an EMBL/GenBank/DDBJ whole genome shotgun (WGS) entry which is preliminary data.</text>
</comment>
<gene>
    <name evidence="3" type="ORF">IFM89_021816</name>
</gene>
<dbReference type="GO" id="GO:0006508">
    <property type="term" value="P:proteolysis"/>
    <property type="evidence" value="ECO:0007669"/>
    <property type="project" value="InterPro"/>
</dbReference>
<dbReference type="GO" id="GO:0004252">
    <property type="term" value="F:serine-type endopeptidase activity"/>
    <property type="evidence" value="ECO:0007669"/>
    <property type="project" value="InterPro"/>
</dbReference>
<dbReference type="InterPro" id="IPR036852">
    <property type="entry name" value="Peptidase_S8/S53_dom_sf"/>
</dbReference>
<organism evidence="3 4">
    <name type="scientific">Coptis chinensis</name>
    <dbReference type="NCBI Taxonomy" id="261450"/>
    <lineage>
        <taxon>Eukaryota</taxon>
        <taxon>Viridiplantae</taxon>
        <taxon>Streptophyta</taxon>
        <taxon>Embryophyta</taxon>
        <taxon>Tracheophyta</taxon>
        <taxon>Spermatophyta</taxon>
        <taxon>Magnoliopsida</taxon>
        <taxon>Ranunculales</taxon>
        <taxon>Ranunculaceae</taxon>
        <taxon>Coptidoideae</taxon>
        <taxon>Coptis</taxon>
    </lineage>
</organism>
<dbReference type="Proteomes" id="UP000631114">
    <property type="component" value="Unassembled WGS sequence"/>
</dbReference>
<evidence type="ECO:0000313" key="3">
    <source>
        <dbReference type="EMBL" id="KAF9601686.1"/>
    </source>
</evidence>
<keyword evidence="4" id="KW-1185">Reference proteome</keyword>
<accession>A0A835HMP7</accession>
<sequence>MVPKARVAAYKVYWNTRRYDHYILAAFDVDVCRMVCKVISLSVGGVVKPYYLDTISIGSFVAIDHGVFVSVSASNGGITVMNVASCVCADCM</sequence>
<protein>
    <submittedName>
        <fullName evidence="3">Uncharacterized protein</fullName>
    </submittedName>
</protein>
<dbReference type="PANTHER" id="PTHR10795">
    <property type="entry name" value="PROPROTEIN CONVERTASE SUBTILISIN/KEXIN"/>
    <property type="match status" value="1"/>
</dbReference>
<keyword evidence="2" id="KW-0732">Signal</keyword>
<dbReference type="OrthoDB" id="4803627at2759"/>
<evidence type="ECO:0000313" key="4">
    <source>
        <dbReference type="Proteomes" id="UP000631114"/>
    </source>
</evidence>
<evidence type="ECO:0000256" key="1">
    <source>
        <dbReference type="ARBA" id="ARBA00011073"/>
    </source>
</evidence>
<dbReference type="AlphaFoldDB" id="A0A835HMP7"/>